<evidence type="ECO:0000256" key="5">
    <source>
        <dbReference type="ARBA" id="ARBA00011738"/>
    </source>
</evidence>
<dbReference type="EC" id="1.4.3.-" evidence="15"/>
<evidence type="ECO:0000256" key="4">
    <source>
        <dbReference type="ARBA" id="ARBA00007983"/>
    </source>
</evidence>
<evidence type="ECO:0000256" key="13">
    <source>
        <dbReference type="PIRSR" id="PIRSR600269-50"/>
    </source>
</evidence>
<dbReference type="Gene3D" id="2.70.98.20">
    <property type="entry name" value="Copper amine oxidase, catalytic domain"/>
    <property type="match status" value="1"/>
</dbReference>
<name>A0A5S4GG80_9ACTN</name>
<dbReference type="Gene3D" id="3.10.450.40">
    <property type="match status" value="2"/>
</dbReference>
<dbReference type="GO" id="GO:0048038">
    <property type="term" value="F:quinone binding"/>
    <property type="evidence" value="ECO:0007669"/>
    <property type="project" value="InterPro"/>
</dbReference>
<dbReference type="RefSeq" id="WP_138664380.1">
    <property type="nucleotide sequence ID" value="NZ_VCKY01000004.1"/>
</dbReference>
<comment type="similarity">
    <text evidence="4 15">Belongs to the copper/topaquinone oxidase family.</text>
</comment>
<dbReference type="PANTHER" id="PTHR10638:SF86">
    <property type="entry name" value="COPPER AMINE OXIDASE 1-RELATED"/>
    <property type="match status" value="1"/>
</dbReference>
<evidence type="ECO:0000256" key="10">
    <source>
        <dbReference type="ARBA" id="ARBA00023157"/>
    </source>
</evidence>
<proteinExistence type="inferred from homology"/>
<keyword evidence="20" id="KW-1185">Reference proteome</keyword>
<dbReference type="InterPro" id="IPR000269">
    <property type="entry name" value="Cu_amine_oxidase"/>
</dbReference>
<comment type="caution">
    <text evidence="19">The sequence shown here is derived from an EMBL/GenBank/DDBJ whole genome shotgun (WGS) entry which is preliminary data.</text>
</comment>
<dbReference type="PANTHER" id="PTHR10638">
    <property type="entry name" value="COPPER AMINE OXIDASE"/>
    <property type="match status" value="1"/>
</dbReference>
<dbReference type="InterPro" id="IPR015802">
    <property type="entry name" value="Cu_amine_oxidase_N3"/>
</dbReference>
<evidence type="ECO:0000256" key="12">
    <source>
        <dbReference type="ARBA" id="ARBA00048032"/>
    </source>
</evidence>
<comment type="cofactor">
    <cofactor evidence="15">
        <name>Cu cation</name>
        <dbReference type="ChEBI" id="CHEBI:23378"/>
    </cofactor>
    <text evidence="15">Contains 1 topaquinone per subunit.</text>
</comment>
<comment type="cofactor">
    <cofactor evidence="1">
        <name>Cu cation</name>
        <dbReference type="ChEBI" id="CHEBI:23378"/>
    </cofactor>
</comment>
<comment type="cofactor">
    <cofactor evidence="2">
        <name>Mn(2+)</name>
        <dbReference type="ChEBI" id="CHEBI:29035"/>
    </cofactor>
</comment>
<protein>
    <recommendedName>
        <fullName evidence="15">Amine oxidase</fullName>
        <ecNumber evidence="15">1.4.3.-</ecNumber>
    </recommendedName>
</protein>
<feature type="domain" description="AGAO-like N2" evidence="18">
    <location>
        <begin position="10"/>
        <end position="85"/>
    </location>
</feature>
<dbReference type="OrthoDB" id="9772590at2"/>
<comment type="subunit">
    <text evidence="5">Homodimer.</text>
</comment>
<evidence type="ECO:0000256" key="1">
    <source>
        <dbReference type="ARBA" id="ARBA00001935"/>
    </source>
</evidence>
<dbReference type="GO" id="GO:0008131">
    <property type="term" value="F:primary methylamine oxidase activity"/>
    <property type="evidence" value="ECO:0007669"/>
    <property type="project" value="UniProtKB-EC"/>
</dbReference>
<dbReference type="GO" id="GO:0009308">
    <property type="term" value="P:amine metabolic process"/>
    <property type="evidence" value="ECO:0007669"/>
    <property type="project" value="UniProtKB-UniRule"/>
</dbReference>
<keyword evidence="6 15" id="KW-0479">Metal-binding</keyword>
<feature type="modified residue" description="2',4',5'-topaquinone" evidence="14">
    <location>
        <position position="381"/>
    </location>
</feature>
<dbReference type="AlphaFoldDB" id="A0A5S4GG80"/>
<dbReference type="InterPro" id="IPR049947">
    <property type="entry name" value="Cu_Am_Ox_Cu-bd"/>
</dbReference>
<evidence type="ECO:0000313" key="20">
    <source>
        <dbReference type="Proteomes" id="UP000309128"/>
    </source>
</evidence>
<dbReference type="GO" id="GO:0005507">
    <property type="term" value="F:copper ion binding"/>
    <property type="evidence" value="ECO:0007669"/>
    <property type="project" value="InterPro"/>
</dbReference>
<dbReference type="SUPFAM" id="SSF49998">
    <property type="entry name" value="Amine oxidase catalytic domain"/>
    <property type="match status" value="1"/>
</dbReference>
<evidence type="ECO:0000256" key="11">
    <source>
        <dbReference type="ARBA" id="ARBA00023211"/>
    </source>
</evidence>
<evidence type="ECO:0000256" key="2">
    <source>
        <dbReference type="ARBA" id="ARBA00001936"/>
    </source>
</evidence>
<dbReference type="InterPro" id="IPR054157">
    <property type="entry name" value="AGAO-like_N2"/>
</dbReference>
<evidence type="ECO:0000256" key="9">
    <source>
        <dbReference type="ARBA" id="ARBA00023008"/>
    </source>
</evidence>
<comment type="catalytic activity">
    <reaction evidence="12">
        <text>a primary methyl amine + O2 + H2O = an aldehyde + H2O2 + NH4(+)</text>
        <dbReference type="Rhea" id="RHEA:16153"/>
        <dbReference type="ChEBI" id="CHEBI:15377"/>
        <dbReference type="ChEBI" id="CHEBI:15379"/>
        <dbReference type="ChEBI" id="CHEBI:16240"/>
        <dbReference type="ChEBI" id="CHEBI:17478"/>
        <dbReference type="ChEBI" id="CHEBI:28938"/>
        <dbReference type="ChEBI" id="CHEBI:228804"/>
        <dbReference type="EC" id="1.4.3.21"/>
    </reaction>
</comment>
<dbReference type="InterPro" id="IPR036460">
    <property type="entry name" value="Cu_amine_oxidase_C_sf"/>
</dbReference>
<dbReference type="Pfam" id="PF01179">
    <property type="entry name" value="Cu_amine_oxid"/>
    <property type="match status" value="1"/>
</dbReference>
<feature type="active site" description="Schiff-base intermediate with substrate; via topaquinone" evidence="13">
    <location>
        <position position="381"/>
    </location>
</feature>
<evidence type="ECO:0000256" key="7">
    <source>
        <dbReference type="ARBA" id="ARBA00022772"/>
    </source>
</evidence>
<feature type="active site" description="Proton acceptor" evidence="13">
    <location>
        <position position="297"/>
    </location>
</feature>
<sequence>MTAHPLDRLTAGEIRHNRSILVHAGLVGPDTRFPLVQLREPPKSEVLAFTGTAPPDRQVLSVLLDTVTGACVETVVSLSQDKLVSKRDVDPAAEGQPPIMIEEYALTDEIVKADPGWRAAMARRGITDLDLACPCPLSAGSFDLPGERGRRLLRVLTFVKHRPEDHPWAHPVDGLVAYVDLIERRVIELLDHRLAPVPAEEGNFDDESVVGPPRATLRPIEITQPEGPSHTVDGDVIEWANWRLRIGFDVREGLVLHQLSFRDGERERPVLYRASIAEMVVPYADPSPIRFWQNYFDAGEYCLGKMANSLVLGCDCLGEITYFDAVMADDHGEPLTIPNAVCVHEEDQGVLWKHSDLFTGSAETRRARRLVLSYFATVGNYDYGFYWYLYLDGSITFECKSTGVLFTSSYEDGRYATEVAPGLGAPYHQHLFCARLDLTVDGVTNAVDEVEITPVEAGPGNPYGNAFTTTATRLRTEAEAARLAAPGTGRSWHISNPAVVNRLGRPVAYALTPQGRPALLAAETSSIARRAAFATKHLWVTRYDSAERYPAGDYVNQSPGHGGLPAWVARDRDIDGADIVVWHTFGLTHVPRVEDWPVMPADSCGFTLKPVGFFDRNPALDLPRPAGHHCDPAGS</sequence>
<dbReference type="NCBIfam" id="NF008559">
    <property type="entry name" value="PRK11504.1"/>
    <property type="match status" value="1"/>
</dbReference>
<dbReference type="InterPro" id="IPR015798">
    <property type="entry name" value="Cu_amine_oxidase_C"/>
</dbReference>
<dbReference type="FunFam" id="2.70.98.20:FF:000001">
    <property type="entry name" value="Amine oxidase"/>
    <property type="match status" value="1"/>
</dbReference>
<reference evidence="19 20" key="1">
    <citation type="submission" date="2019-05" db="EMBL/GenBank/DDBJ databases">
        <title>Draft genome sequence of Nonomuraea turkmeniaca DSM 43926.</title>
        <authorList>
            <person name="Saricaoglu S."/>
            <person name="Isik K."/>
        </authorList>
    </citation>
    <scope>NUCLEOTIDE SEQUENCE [LARGE SCALE GENOMIC DNA]</scope>
    <source>
        <strain evidence="19 20">DSM 43926</strain>
    </source>
</reference>
<dbReference type="Proteomes" id="UP000309128">
    <property type="component" value="Unassembled WGS sequence"/>
</dbReference>
<keyword evidence="10" id="KW-1015">Disulfide bond</keyword>
<evidence type="ECO:0000256" key="15">
    <source>
        <dbReference type="RuleBase" id="RU000672"/>
    </source>
</evidence>
<evidence type="ECO:0000259" key="18">
    <source>
        <dbReference type="Pfam" id="PF21994"/>
    </source>
</evidence>
<dbReference type="Pfam" id="PF21994">
    <property type="entry name" value="AGAO-like_N2"/>
    <property type="match status" value="1"/>
</dbReference>
<dbReference type="PROSITE" id="PS01165">
    <property type="entry name" value="COPPER_AMINE_OXID_2"/>
    <property type="match status" value="1"/>
</dbReference>
<dbReference type="PROSITE" id="PS01164">
    <property type="entry name" value="COPPER_AMINE_OXID_1"/>
    <property type="match status" value="1"/>
</dbReference>
<accession>A0A5S4GG80</accession>
<evidence type="ECO:0000259" key="16">
    <source>
        <dbReference type="Pfam" id="PF01179"/>
    </source>
</evidence>
<dbReference type="Pfam" id="PF02728">
    <property type="entry name" value="Cu_amine_oxidN3"/>
    <property type="match status" value="1"/>
</dbReference>
<keyword evidence="9 15" id="KW-0186">Copper</keyword>
<feature type="domain" description="Copper amine oxidase catalytic" evidence="16">
    <location>
        <begin position="220"/>
        <end position="620"/>
    </location>
</feature>
<dbReference type="SUPFAM" id="SSF54416">
    <property type="entry name" value="Amine oxidase N-terminal region"/>
    <property type="match status" value="2"/>
</dbReference>
<evidence type="ECO:0000256" key="14">
    <source>
        <dbReference type="PIRSR" id="PIRSR600269-51"/>
    </source>
</evidence>
<keyword evidence="8 15" id="KW-0560">Oxidoreductase</keyword>
<comment type="PTM">
    <text evidence="14 15">Topaquinone (TPQ) is generated by copper-dependent autoxidation of a specific tyrosyl residue.</text>
</comment>
<evidence type="ECO:0000256" key="6">
    <source>
        <dbReference type="ARBA" id="ARBA00022723"/>
    </source>
</evidence>
<organism evidence="19 20">
    <name type="scientific">Nonomuraea turkmeniaca</name>
    <dbReference type="NCBI Taxonomy" id="103838"/>
    <lineage>
        <taxon>Bacteria</taxon>
        <taxon>Bacillati</taxon>
        <taxon>Actinomycetota</taxon>
        <taxon>Actinomycetes</taxon>
        <taxon>Streptosporangiales</taxon>
        <taxon>Streptosporangiaceae</taxon>
        <taxon>Nonomuraea</taxon>
    </lineage>
</organism>
<comment type="cofactor">
    <cofactor evidence="3">
        <name>Zn(2+)</name>
        <dbReference type="ChEBI" id="CHEBI:29105"/>
    </cofactor>
</comment>
<keyword evidence="7 13" id="KW-0801">TPQ</keyword>
<evidence type="ECO:0000313" key="19">
    <source>
        <dbReference type="EMBL" id="TMR25190.1"/>
    </source>
</evidence>
<evidence type="ECO:0000259" key="17">
    <source>
        <dbReference type="Pfam" id="PF02728"/>
    </source>
</evidence>
<keyword evidence="11" id="KW-0464">Manganese</keyword>
<dbReference type="EMBL" id="VCKY01000004">
    <property type="protein sequence ID" value="TMR25190.1"/>
    <property type="molecule type" value="Genomic_DNA"/>
</dbReference>
<dbReference type="InterPro" id="IPR049948">
    <property type="entry name" value="Cu_Am_ox_TPQ-bd"/>
</dbReference>
<dbReference type="InterPro" id="IPR016182">
    <property type="entry name" value="Cu_amine_oxidase_N-reg"/>
</dbReference>
<evidence type="ECO:0000256" key="3">
    <source>
        <dbReference type="ARBA" id="ARBA00001947"/>
    </source>
</evidence>
<gene>
    <name evidence="19" type="ORF">ETD86_02295</name>
</gene>
<evidence type="ECO:0000256" key="8">
    <source>
        <dbReference type="ARBA" id="ARBA00023002"/>
    </source>
</evidence>
<feature type="domain" description="Copper amine oxidase N3-terminal" evidence="17">
    <location>
        <begin position="97"/>
        <end position="194"/>
    </location>
</feature>